<protein>
    <submittedName>
        <fullName evidence="2">Uncharacterized protein</fullName>
    </submittedName>
</protein>
<feature type="transmembrane region" description="Helical" evidence="1">
    <location>
        <begin position="74"/>
        <end position="93"/>
    </location>
</feature>
<keyword evidence="3" id="KW-1185">Reference proteome</keyword>
<dbReference type="RefSeq" id="WP_220658341.1">
    <property type="nucleotide sequence ID" value="NZ_BAAAII010000012.1"/>
</dbReference>
<gene>
    <name evidence="2" type="ORF">Q7X28_20185</name>
</gene>
<keyword evidence="1" id="KW-0472">Membrane</keyword>
<evidence type="ECO:0000313" key="3">
    <source>
        <dbReference type="Proteomes" id="UP001178281"/>
    </source>
</evidence>
<keyword evidence="1" id="KW-0812">Transmembrane</keyword>
<evidence type="ECO:0000313" key="2">
    <source>
        <dbReference type="EMBL" id="MDP0400241.1"/>
    </source>
</evidence>
<keyword evidence="1" id="KW-1133">Transmembrane helix</keyword>
<accession>A0AA90NKT3</accession>
<dbReference type="Proteomes" id="UP001178281">
    <property type="component" value="Unassembled WGS sequence"/>
</dbReference>
<sequence length="129" mass="13271">MELIFPGAPLACALGAAAAWLVFVSPAELAGAVAREAAGWIAITLATLAILPLIALVLGLLLLDTTGEVEASTAVAVAITATVAACAAALYVGCIRRVRFLAVPIFAFGAGVPWFWWFLLVGDWSFGPT</sequence>
<evidence type="ECO:0000256" key="1">
    <source>
        <dbReference type="SAM" id="Phobius"/>
    </source>
</evidence>
<organism evidence="2 3">
    <name type="scientific">Tsukamurella strandjordii</name>
    <dbReference type="NCBI Taxonomy" id="147577"/>
    <lineage>
        <taxon>Bacteria</taxon>
        <taxon>Bacillati</taxon>
        <taxon>Actinomycetota</taxon>
        <taxon>Actinomycetes</taxon>
        <taxon>Mycobacteriales</taxon>
        <taxon>Tsukamurellaceae</taxon>
        <taxon>Tsukamurella</taxon>
    </lineage>
</organism>
<dbReference type="EMBL" id="JAUTIX010000009">
    <property type="protein sequence ID" value="MDP0400241.1"/>
    <property type="molecule type" value="Genomic_DNA"/>
</dbReference>
<name>A0AA90NKT3_9ACTN</name>
<proteinExistence type="predicted"/>
<reference evidence="2" key="1">
    <citation type="submission" date="2023-08" db="EMBL/GenBank/DDBJ databases">
        <title>The draft genome of Tsukamurella strandjordii strain 050030.</title>
        <authorList>
            <person name="Zhao F."/>
            <person name="Feng Y."/>
            <person name="Zong Z."/>
        </authorList>
    </citation>
    <scope>NUCLEOTIDE SEQUENCE</scope>
    <source>
        <strain evidence="2">050030</strain>
    </source>
</reference>
<dbReference type="AlphaFoldDB" id="A0AA90NKT3"/>
<comment type="caution">
    <text evidence="2">The sequence shown here is derived from an EMBL/GenBank/DDBJ whole genome shotgun (WGS) entry which is preliminary data.</text>
</comment>
<feature type="transmembrane region" description="Helical" evidence="1">
    <location>
        <begin position="100"/>
        <end position="119"/>
    </location>
</feature>
<feature type="transmembrane region" description="Helical" evidence="1">
    <location>
        <begin position="37"/>
        <end position="62"/>
    </location>
</feature>
<feature type="transmembrane region" description="Helical" evidence="1">
    <location>
        <begin position="6"/>
        <end position="25"/>
    </location>
</feature>